<feature type="region of interest" description="Disordered" evidence="1">
    <location>
        <begin position="83"/>
        <end position="106"/>
    </location>
</feature>
<keyword evidence="3" id="KW-1185">Reference proteome</keyword>
<evidence type="ECO:0000256" key="1">
    <source>
        <dbReference type="SAM" id="MobiDB-lite"/>
    </source>
</evidence>
<evidence type="ECO:0000313" key="3">
    <source>
        <dbReference type="Proteomes" id="UP001152484"/>
    </source>
</evidence>
<proteinExistence type="predicted"/>
<accession>A0A9P1E4J7</accession>
<sequence length="106" mass="11858">MTTVQTPCPRNSLYIAMKDISANVPTALSRCTNQLRLLRRNSRCLLSAPGSLPALIRPAAENHEGSRRNLTQARREELHLLSLGKPNENENNEDGIIKETKQNLLL</sequence>
<comment type="caution">
    <text evidence="2">The sequence shown here is derived from an EMBL/GenBank/DDBJ whole genome shotgun (WGS) entry which is preliminary data.</text>
</comment>
<feature type="compositionally biased region" description="Basic and acidic residues" evidence="1">
    <location>
        <begin position="95"/>
        <end position="106"/>
    </location>
</feature>
<reference evidence="2" key="1">
    <citation type="submission" date="2022-07" db="EMBL/GenBank/DDBJ databases">
        <authorList>
            <person name="Macas J."/>
            <person name="Novak P."/>
            <person name="Neumann P."/>
        </authorList>
    </citation>
    <scope>NUCLEOTIDE SEQUENCE</scope>
</reference>
<organism evidence="2 3">
    <name type="scientific">Cuscuta europaea</name>
    <name type="common">European dodder</name>
    <dbReference type="NCBI Taxonomy" id="41803"/>
    <lineage>
        <taxon>Eukaryota</taxon>
        <taxon>Viridiplantae</taxon>
        <taxon>Streptophyta</taxon>
        <taxon>Embryophyta</taxon>
        <taxon>Tracheophyta</taxon>
        <taxon>Spermatophyta</taxon>
        <taxon>Magnoliopsida</taxon>
        <taxon>eudicotyledons</taxon>
        <taxon>Gunneridae</taxon>
        <taxon>Pentapetalae</taxon>
        <taxon>asterids</taxon>
        <taxon>lamiids</taxon>
        <taxon>Solanales</taxon>
        <taxon>Convolvulaceae</taxon>
        <taxon>Cuscuteae</taxon>
        <taxon>Cuscuta</taxon>
        <taxon>Cuscuta subgen. Cuscuta</taxon>
    </lineage>
</organism>
<gene>
    <name evidence="2" type="ORF">CEURO_LOCUS6760</name>
</gene>
<protein>
    <submittedName>
        <fullName evidence="2">Uncharacterized protein</fullName>
    </submittedName>
</protein>
<dbReference type="EMBL" id="CAMAPE010000010">
    <property type="protein sequence ID" value="CAH9078496.1"/>
    <property type="molecule type" value="Genomic_DNA"/>
</dbReference>
<dbReference type="Proteomes" id="UP001152484">
    <property type="component" value="Unassembled WGS sequence"/>
</dbReference>
<name>A0A9P1E4J7_CUSEU</name>
<evidence type="ECO:0000313" key="2">
    <source>
        <dbReference type="EMBL" id="CAH9078496.1"/>
    </source>
</evidence>
<dbReference type="AlphaFoldDB" id="A0A9P1E4J7"/>